<comment type="caution">
    <text evidence="2">The sequence shown here is derived from an EMBL/GenBank/DDBJ whole genome shotgun (WGS) entry which is preliminary data.</text>
</comment>
<dbReference type="InterPro" id="IPR002477">
    <property type="entry name" value="Peptidoglycan-bd-like"/>
</dbReference>
<name>A0A7W7LD99_STRNE</name>
<dbReference type="RefSeq" id="WP_184735445.1">
    <property type="nucleotide sequence ID" value="NZ_BMRW01000008.1"/>
</dbReference>
<dbReference type="Proteomes" id="UP000556436">
    <property type="component" value="Unassembled WGS sequence"/>
</dbReference>
<sequence>MTTTDSQPCNFTINRPTLKLGSSGEAVKQAQCYLNLSMQGDKLLEDGSFGPVTEAATKRFQKCAEITVDGIVAAQTWSFLTFWANSPDFVC</sequence>
<gene>
    <name evidence="2" type="ORF">FHS38_004173</name>
</gene>
<evidence type="ECO:0000259" key="1">
    <source>
        <dbReference type="Pfam" id="PF01471"/>
    </source>
</evidence>
<reference evidence="2 3" key="1">
    <citation type="submission" date="2020-08" db="EMBL/GenBank/DDBJ databases">
        <title>Genomic Encyclopedia of Type Strains, Phase III (KMG-III): the genomes of soil and plant-associated and newly described type strains.</title>
        <authorList>
            <person name="Whitman W."/>
        </authorList>
    </citation>
    <scope>NUCLEOTIDE SEQUENCE [LARGE SCALE GENOMIC DNA]</scope>
    <source>
        <strain evidence="2 3">CECT 3265</strain>
    </source>
</reference>
<dbReference type="SUPFAM" id="SSF47090">
    <property type="entry name" value="PGBD-like"/>
    <property type="match status" value="1"/>
</dbReference>
<evidence type="ECO:0000313" key="3">
    <source>
        <dbReference type="Proteomes" id="UP000556436"/>
    </source>
</evidence>
<feature type="domain" description="Peptidoglycan binding-like" evidence="1">
    <location>
        <begin position="23"/>
        <end position="80"/>
    </location>
</feature>
<protein>
    <submittedName>
        <fullName evidence="2">Peptidoglycan hydrolase-like protein with peptidoglycan-binding domain</fullName>
    </submittedName>
</protein>
<organism evidence="2 3">
    <name type="scientific">Streptomyces netropsis</name>
    <name type="common">Streptoverticillium netropsis</name>
    <dbReference type="NCBI Taxonomy" id="55404"/>
    <lineage>
        <taxon>Bacteria</taxon>
        <taxon>Bacillati</taxon>
        <taxon>Actinomycetota</taxon>
        <taxon>Actinomycetes</taxon>
        <taxon>Kitasatosporales</taxon>
        <taxon>Streptomycetaceae</taxon>
        <taxon>Streptomyces</taxon>
    </lineage>
</organism>
<dbReference type="InterPro" id="IPR036365">
    <property type="entry name" value="PGBD-like_sf"/>
</dbReference>
<dbReference type="GO" id="GO:0016787">
    <property type="term" value="F:hydrolase activity"/>
    <property type="evidence" value="ECO:0007669"/>
    <property type="project" value="UniProtKB-KW"/>
</dbReference>
<keyword evidence="3" id="KW-1185">Reference proteome</keyword>
<accession>A0A7W7LD99</accession>
<dbReference type="EMBL" id="JACHJG010000008">
    <property type="protein sequence ID" value="MBB4888105.1"/>
    <property type="molecule type" value="Genomic_DNA"/>
</dbReference>
<proteinExistence type="predicted"/>
<dbReference type="Pfam" id="PF01471">
    <property type="entry name" value="PG_binding_1"/>
    <property type="match status" value="1"/>
</dbReference>
<keyword evidence="2" id="KW-0378">Hydrolase</keyword>
<dbReference type="Gene3D" id="1.10.101.10">
    <property type="entry name" value="PGBD-like superfamily/PGBD"/>
    <property type="match status" value="1"/>
</dbReference>
<dbReference type="InterPro" id="IPR036366">
    <property type="entry name" value="PGBDSf"/>
</dbReference>
<evidence type="ECO:0000313" key="2">
    <source>
        <dbReference type="EMBL" id="MBB4888105.1"/>
    </source>
</evidence>
<dbReference type="AlphaFoldDB" id="A0A7W7LD99"/>